<sequence>MVKALAAAFIAIEYDFDVRVAFVPDGYVIDPQAKKVTLYEVVCSNDITKAKLTKLLNFWFEMDSCSWNVDLKIVREGQRVTQTISDEALCALFYDWNPWLGEEGRPVPGLLGAGQYDLA</sequence>
<organism evidence="2">
    <name type="scientific">uncultured Caudovirales phage</name>
    <dbReference type="NCBI Taxonomy" id="2100421"/>
    <lineage>
        <taxon>Viruses</taxon>
        <taxon>Duplodnaviria</taxon>
        <taxon>Heunggongvirae</taxon>
        <taxon>Uroviricota</taxon>
        <taxon>Caudoviricetes</taxon>
        <taxon>Peduoviridae</taxon>
        <taxon>Maltschvirus</taxon>
        <taxon>Maltschvirus maltsch</taxon>
    </lineage>
</organism>
<name>A0A6J5S197_9CAUD</name>
<proteinExistence type="predicted"/>
<evidence type="ECO:0000313" key="2">
    <source>
        <dbReference type="EMBL" id="CAB4201975.1"/>
    </source>
</evidence>
<reference evidence="2" key="1">
    <citation type="submission" date="2020-05" db="EMBL/GenBank/DDBJ databases">
        <authorList>
            <person name="Chiriac C."/>
            <person name="Salcher M."/>
            <person name="Ghai R."/>
            <person name="Kavagutti S V."/>
        </authorList>
    </citation>
    <scope>NUCLEOTIDE SEQUENCE</scope>
</reference>
<dbReference type="EMBL" id="LR797311">
    <property type="protein sequence ID" value="CAB4201975.1"/>
    <property type="molecule type" value="Genomic_DNA"/>
</dbReference>
<evidence type="ECO:0000313" key="1">
    <source>
        <dbReference type="EMBL" id="CAB4184298.1"/>
    </source>
</evidence>
<gene>
    <name evidence="1" type="ORF">UFOVP1101_55</name>
    <name evidence="2" type="ORF">UFOVP1362_27</name>
</gene>
<dbReference type="EMBL" id="LR797059">
    <property type="protein sequence ID" value="CAB4184298.1"/>
    <property type="molecule type" value="Genomic_DNA"/>
</dbReference>
<accession>A0A6J5S197</accession>
<protein>
    <submittedName>
        <fullName evidence="2">Uncharacterized protein</fullName>
    </submittedName>
</protein>